<comment type="subcellular location">
    <subcellularLocation>
        <location evidence="1 6">Cell membrane</location>
        <topology evidence="1 6">Multi-pass membrane protein</topology>
    </subcellularLocation>
</comment>
<evidence type="ECO:0000313" key="8">
    <source>
        <dbReference type="EMBL" id="EUJ48648.1"/>
    </source>
</evidence>
<protein>
    <recommendedName>
        <fullName evidence="7">ABC3 transporter permease C-terminal domain-containing protein</fullName>
    </recommendedName>
</protein>
<dbReference type="Pfam" id="PF02687">
    <property type="entry name" value="FtsX"/>
    <property type="match status" value="1"/>
</dbReference>
<keyword evidence="3 6" id="KW-0812">Transmembrane</keyword>
<organism evidence="8 9">
    <name type="scientific">Listeria fleischmannii FSL S10-1203</name>
    <dbReference type="NCBI Taxonomy" id="1265822"/>
    <lineage>
        <taxon>Bacteria</taxon>
        <taxon>Bacillati</taxon>
        <taxon>Bacillota</taxon>
        <taxon>Bacilli</taxon>
        <taxon>Bacillales</taxon>
        <taxon>Listeriaceae</taxon>
        <taxon>Listeria</taxon>
    </lineage>
</organism>
<feature type="transmembrane region" description="Helical" evidence="6">
    <location>
        <begin position="565"/>
        <end position="587"/>
    </location>
</feature>
<evidence type="ECO:0000256" key="1">
    <source>
        <dbReference type="ARBA" id="ARBA00004651"/>
    </source>
</evidence>
<feature type="transmembrane region" description="Helical" evidence="6">
    <location>
        <begin position="532"/>
        <end position="559"/>
    </location>
</feature>
<gene>
    <name evidence="8" type="ORF">MCOL2_16892</name>
</gene>
<evidence type="ECO:0000259" key="7">
    <source>
        <dbReference type="Pfam" id="PF02687"/>
    </source>
</evidence>
<keyword evidence="6" id="KW-0813">Transport</keyword>
<dbReference type="PANTHER" id="PTHR46795:SF3">
    <property type="entry name" value="ABC TRANSPORTER PERMEASE"/>
    <property type="match status" value="1"/>
</dbReference>
<feature type="transmembrane region" description="Helical" evidence="6">
    <location>
        <begin position="478"/>
        <end position="501"/>
    </location>
</feature>
<dbReference type="InterPro" id="IPR027022">
    <property type="entry name" value="ABC_permease_BceB-typ"/>
</dbReference>
<dbReference type="PIRSF" id="PIRSF018968">
    <property type="entry name" value="ABC_permease_BceB"/>
    <property type="match status" value="1"/>
</dbReference>
<feature type="transmembrane region" description="Helical" evidence="6">
    <location>
        <begin position="54"/>
        <end position="79"/>
    </location>
</feature>
<feature type="transmembrane region" description="Helical" evidence="6">
    <location>
        <begin position="148"/>
        <end position="169"/>
    </location>
</feature>
<feature type="transmembrane region" description="Helical" evidence="6">
    <location>
        <begin position="17"/>
        <end position="34"/>
    </location>
</feature>
<dbReference type="InterPro" id="IPR052536">
    <property type="entry name" value="ABC-4_Integral_Memb_Prot"/>
</dbReference>
<dbReference type="PATRIC" id="fig|1265822.4.peg.3432"/>
<keyword evidence="4 6" id="KW-1133">Transmembrane helix</keyword>
<evidence type="ECO:0000256" key="2">
    <source>
        <dbReference type="ARBA" id="ARBA00022475"/>
    </source>
</evidence>
<dbReference type="GO" id="GO:0005886">
    <property type="term" value="C:plasma membrane"/>
    <property type="evidence" value="ECO:0007669"/>
    <property type="project" value="UniProtKB-SubCell"/>
</dbReference>
<keyword evidence="2 6" id="KW-1003">Cell membrane</keyword>
<comment type="similarity">
    <text evidence="6">Belongs to the ABC-4 integral membrane protein family.</text>
</comment>
<dbReference type="PANTHER" id="PTHR46795">
    <property type="entry name" value="ABC TRANSPORTER PERMEASE-RELATED-RELATED"/>
    <property type="match status" value="1"/>
</dbReference>
<evidence type="ECO:0000256" key="5">
    <source>
        <dbReference type="ARBA" id="ARBA00023136"/>
    </source>
</evidence>
<feature type="transmembrane region" description="Helical" evidence="6">
    <location>
        <begin position="200"/>
        <end position="221"/>
    </location>
</feature>
<dbReference type="Proteomes" id="UP000019241">
    <property type="component" value="Unassembled WGS sequence"/>
</dbReference>
<feature type="transmembrane region" description="Helical" evidence="6">
    <location>
        <begin position="284"/>
        <end position="305"/>
    </location>
</feature>
<evidence type="ECO:0000313" key="9">
    <source>
        <dbReference type="Proteomes" id="UP000019241"/>
    </source>
</evidence>
<proteinExistence type="inferred from homology"/>
<dbReference type="GO" id="GO:0055085">
    <property type="term" value="P:transmembrane transport"/>
    <property type="evidence" value="ECO:0007669"/>
    <property type="project" value="UniProtKB-UniRule"/>
</dbReference>
<name>W7DSJ9_9LIST</name>
<evidence type="ECO:0000256" key="3">
    <source>
        <dbReference type="ARBA" id="ARBA00022692"/>
    </source>
</evidence>
<accession>W7DSJ9</accession>
<comment type="caution">
    <text evidence="8">The sequence shown here is derived from an EMBL/GenBank/DDBJ whole genome shotgun (WGS) entry which is preliminary data.</text>
</comment>
<evidence type="ECO:0000256" key="4">
    <source>
        <dbReference type="ARBA" id="ARBA00022989"/>
    </source>
</evidence>
<sequence>MIFKLALSSMRSRLKDYIVLLLGLVMSISIFYMFETLALNKAFIQENAMINAVGFVFQAGSILLAIITIAYVLYANSFLFSLRQKEFGMYMTLGAKKRKISLIMFIETMFIGLISLVIGILLGTGLASVIGKALMNQLEFHSNTYAPFYLPSLIITFVFFAILFILSAFTNILQISKVTVLSLVHGDAKAEKVIIRKKAVVVKAILSIILLVIGYYCMIRIETTQYIGIIVALFTITFGTYLFFATFLPLLIQKRREKQILKSKRLNSFTYAQLNFRISQLTRVLATVAMLIALGMGAIAVGFAFQNNGPLLADRMDPYDIKIVDPTVKEKQETQNMTFKEEVTYHFKQKKQYFFIFNIEELNQNPILAQTYSKDGKGQTKRLKAFSNGNRSEWDTAIYSAFPPSEAERNFQFVSAADFSKVDGKSGAVYFGKTTGFVTHLEQLKKIDELQHDRYGYNMAGSKYSAYKMYSSFASGTVFMGFFLGFAFLTMMASCLMFKILTGATQDIRRYAMLEKIGVRERLLKQSIYKEMFLIFLFPCIIGFIHVALGMKMFGFLLINPYYHFYVPILLFLGIYCMYYFITVTLYKGIVIKKRNIKIRTRLEHN</sequence>
<dbReference type="RefSeq" id="WP_036064645.1">
    <property type="nucleotide sequence ID" value="NZ_AODM01000058.1"/>
</dbReference>
<dbReference type="InterPro" id="IPR003838">
    <property type="entry name" value="ABC3_permease_C"/>
</dbReference>
<feature type="domain" description="ABC3 transporter permease C-terminal" evidence="7">
    <location>
        <begin position="61"/>
        <end position="178"/>
    </location>
</feature>
<reference evidence="8 9" key="1">
    <citation type="submission" date="2012-12" db="EMBL/GenBank/DDBJ databases">
        <title>Novel taxa of Listeriaceae from agricultural environments in the United States.</title>
        <authorList>
            <person name="den Bakker H.C."/>
            <person name="Allred A."/>
            <person name="Warchocki S."/>
            <person name="Wright E.M."/>
            <person name="Burrell A."/>
            <person name="Nightingale K.K."/>
            <person name="Kephart D."/>
            <person name="Wiedmann M."/>
        </authorList>
    </citation>
    <scope>NUCLEOTIDE SEQUENCE [LARGE SCALE GENOMIC DNA]</scope>
    <source>
        <strain evidence="8 9">FSL S10-1203</strain>
    </source>
</reference>
<evidence type="ECO:0000256" key="6">
    <source>
        <dbReference type="PIRNR" id="PIRNR018968"/>
    </source>
</evidence>
<feature type="transmembrane region" description="Helical" evidence="6">
    <location>
        <begin position="100"/>
        <end position="128"/>
    </location>
</feature>
<keyword evidence="5 6" id="KW-0472">Membrane</keyword>
<feature type="transmembrane region" description="Helical" evidence="6">
    <location>
        <begin position="227"/>
        <end position="252"/>
    </location>
</feature>
<dbReference type="EMBL" id="AODM01000058">
    <property type="protein sequence ID" value="EUJ48648.1"/>
    <property type="molecule type" value="Genomic_DNA"/>
</dbReference>
<dbReference type="AlphaFoldDB" id="W7DSJ9"/>